<dbReference type="EMBL" id="JAUNZN010000004">
    <property type="protein sequence ID" value="KAK4822511.1"/>
    <property type="molecule type" value="Genomic_DNA"/>
</dbReference>
<dbReference type="PANTHER" id="PTHR10656:SF40">
    <property type="entry name" value="INOSITOL 1,4,5-TRISPHOSPHATE RECEPTOR-INTERACTING PROTEIN-LIKE 1"/>
    <property type="match status" value="1"/>
</dbReference>
<evidence type="ECO:0000256" key="2">
    <source>
        <dbReference type="SAM" id="Phobius"/>
    </source>
</evidence>
<evidence type="ECO:0000313" key="5">
    <source>
        <dbReference type="Proteomes" id="UP001333110"/>
    </source>
</evidence>
<comment type="caution">
    <text evidence="4">The sequence shown here is derived from an EMBL/GenBank/DDBJ whole genome shotgun (WGS) entry which is preliminary data.</text>
</comment>
<protein>
    <recommendedName>
        <fullName evidence="6">Inositol 1,4,5-trisphosphate receptor-interacting protein-like 1</fullName>
    </recommendedName>
</protein>
<keyword evidence="2" id="KW-0812">Transmembrane</keyword>
<feature type="compositionally biased region" description="Low complexity" evidence="1">
    <location>
        <begin position="100"/>
        <end position="110"/>
    </location>
</feature>
<sequence>MAATKFLALVVLSIIQYPQMVGGELDEATRERVQQRARHLRQAMTWLLQELEPRSQEQSSFAWGTLLFAALQHWQFWAVAGVLVLFFGLWWWLRKRSREPASSSKEGSSSNKVHKEEQGEKPGVALDMGGILAKPLLDQLEPFPMVEEMVDELLRICRKLSRNTFMPRLRPAIGAGSAFEGRSPHESDAVYRLLVPLQPPRGHAFHLELGTAEVMSARNCSLRVEQECTCLRERLVGDMLCFLHHPEEELGKNQGPSLLGTLCTGPYLDMEKTTRWFQILVKAAWVFLPWSRHCRLTVLPSRRSCKLRLMNASNSTLLIEMILAVQQDDSDTFLSIE</sequence>
<reference evidence="4 5" key="1">
    <citation type="journal article" date="2023" name="J. Hered.">
        <title>Chromosome-level genome of the wood stork (Mycteria americana) provides insight into avian chromosome evolution.</title>
        <authorList>
            <person name="Flamio R. Jr."/>
            <person name="Ramstad K.M."/>
        </authorList>
    </citation>
    <scope>NUCLEOTIDE SEQUENCE [LARGE SCALE GENOMIC DNA]</scope>
    <source>
        <strain evidence="4">JAX WOST 10</strain>
    </source>
</reference>
<name>A0AAN7S851_MYCAM</name>
<keyword evidence="3" id="KW-0732">Signal</keyword>
<feature type="signal peptide" evidence="3">
    <location>
        <begin position="1"/>
        <end position="23"/>
    </location>
</feature>
<dbReference type="Proteomes" id="UP001333110">
    <property type="component" value="Unassembled WGS sequence"/>
</dbReference>
<keyword evidence="2" id="KW-1133">Transmembrane helix</keyword>
<feature type="chain" id="PRO_5042871993" description="Inositol 1,4,5-trisphosphate receptor-interacting protein-like 1" evidence="3">
    <location>
        <begin position="24"/>
        <end position="337"/>
    </location>
</feature>
<feature type="transmembrane region" description="Helical" evidence="2">
    <location>
        <begin position="74"/>
        <end position="93"/>
    </location>
</feature>
<organism evidence="4 5">
    <name type="scientific">Mycteria americana</name>
    <name type="common">Wood stork</name>
    <dbReference type="NCBI Taxonomy" id="33587"/>
    <lineage>
        <taxon>Eukaryota</taxon>
        <taxon>Metazoa</taxon>
        <taxon>Chordata</taxon>
        <taxon>Craniata</taxon>
        <taxon>Vertebrata</taxon>
        <taxon>Euteleostomi</taxon>
        <taxon>Archelosauria</taxon>
        <taxon>Archosauria</taxon>
        <taxon>Dinosauria</taxon>
        <taxon>Saurischia</taxon>
        <taxon>Theropoda</taxon>
        <taxon>Coelurosauria</taxon>
        <taxon>Aves</taxon>
        <taxon>Neognathae</taxon>
        <taxon>Neoaves</taxon>
        <taxon>Aequornithes</taxon>
        <taxon>Ciconiiformes</taxon>
        <taxon>Ciconiidae</taxon>
        <taxon>Mycteria</taxon>
    </lineage>
</organism>
<accession>A0AAN7S851</accession>
<dbReference type="PANTHER" id="PTHR10656">
    <property type="entry name" value="CELL FATE DETERMINING PROTEIN MAB21-RELATED"/>
    <property type="match status" value="1"/>
</dbReference>
<evidence type="ECO:0000256" key="1">
    <source>
        <dbReference type="SAM" id="MobiDB-lite"/>
    </source>
</evidence>
<keyword evidence="2" id="KW-0472">Membrane</keyword>
<evidence type="ECO:0000256" key="3">
    <source>
        <dbReference type="SAM" id="SignalP"/>
    </source>
</evidence>
<evidence type="ECO:0000313" key="4">
    <source>
        <dbReference type="EMBL" id="KAK4822511.1"/>
    </source>
</evidence>
<dbReference type="GO" id="GO:0016020">
    <property type="term" value="C:membrane"/>
    <property type="evidence" value="ECO:0007669"/>
    <property type="project" value="TreeGrafter"/>
</dbReference>
<gene>
    <name evidence="4" type="ORF">QYF61_015517</name>
</gene>
<dbReference type="AlphaFoldDB" id="A0AAN7S851"/>
<keyword evidence="5" id="KW-1185">Reference proteome</keyword>
<feature type="region of interest" description="Disordered" evidence="1">
    <location>
        <begin position="100"/>
        <end position="120"/>
    </location>
</feature>
<evidence type="ECO:0008006" key="6">
    <source>
        <dbReference type="Google" id="ProtNLM"/>
    </source>
</evidence>
<proteinExistence type="predicted"/>